<proteinExistence type="evidence at transcript level"/>
<dbReference type="PANTHER" id="PTHR11857">
    <property type="entry name" value="ODORANT BINDING PROTEIN-RELATED"/>
    <property type="match status" value="1"/>
</dbReference>
<dbReference type="Pfam" id="PF01395">
    <property type="entry name" value="PBP_GOBP"/>
    <property type="match status" value="1"/>
</dbReference>
<reference evidence="6" key="1">
    <citation type="journal article" date="2014" name="PLoS Negl. Trop. Dis.">
        <title>Identification and characterization of seminal fluid proteins in the Asian tiger mosquito, Aedes albopictus.</title>
        <authorList>
            <person name="Boes K.E."/>
            <person name="Ribeiro J.M."/>
            <person name="Wong A."/>
            <person name="Harrington L.C."/>
            <person name="Wolfner M.F."/>
            <person name="Sirot L.K."/>
        </authorList>
    </citation>
    <scope>NUCLEOTIDE SEQUENCE</scope>
    <source>
        <tissue evidence="6">Reproductive organs</tissue>
    </source>
</reference>
<evidence type="ECO:0000256" key="5">
    <source>
        <dbReference type="SAM" id="SignalP"/>
    </source>
</evidence>
<feature type="chain" id="PRO_5001518958" evidence="5">
    <location>
        <begin position="20"/>
        <end position="138"/>
    </location>
</feature>
<dbReference type="SUPFAM" id="SSF47565">
    <property type="entry name" value="Insect pheromone/odorant-binding proteins"/>
    <property type="match status" value="1"/>
</dbReference>
<dbReference type="SMART" id="SM00708">
    <property type="entry name" value="PhBP"/>
    <property type="match status" value="1"/>
</dbReference>
<evidence type="ECO:0000313" key="6">
    <source>
        <dbReference type="EMBL" id="JAC07805.1"/>
    </source>
</evidence>
<dbReference type="GO" id="GO:0007608">
    <property type="term" value="P:sensory perception of smell"/>
    <property type="evidence" value="ECO:0007669"/>
    <property type="project" value="TreeGrafter"/>
</dbReference>
<evidence type="ECO:0000256" key="4">
    <source>
        <dbReference type="ARBA" id="ARBA00022729"/>
    </source>
</evidence>
<dbReference type="VEuPathDB" id="VectorBase:AALC636_033592"/>
<sequence>MKPLVNAVMLLTLAVLVTPQGIKELVEECKKTVEIGEELEKSFLELKFPPEEKATHCLLDCIGKALQVLDEKSGINLAMVTKLLQEVESEGDIGEEQVKCAAEAATHKDEPCMMAFKLYECFEKEFLALMKMKQEKGE</sequence>
<dbReference type="CDD" id="cd23992">
    <property type="entry name" value="PBP_GOBP"/>
    <property type="match status" value="1"/>
</dbReference>
<dbReference type="Gene3D" id="1.10.238.20">
    <property type="entry name" value="Pheromone/general odorant binding protein domain"/>
    <property type="match status" value="1"/>
</dbReference>
<dbReference type="EMBL" id="GAPW01005793">
    <property type="protein sequence ID" value="JAC07805.1"/>
    <property type="molecule type" value="mRNA"/>
</dbReference>
<comment type="similarity">
    <text evidence="2">Belongs to the PBP/GOBP family.</text>
</comment>
<name>A0A023EG56_AEDAL</name>
<dbReference type="GO" id="GO:0005615">
    <property type="term" value="C:extracellular space"/>
    <property type="evidence" value="ECO:0007669"/>
    <property type="project" value="TreeGrafter"/>
</dbReference>
<accession>A0A023EG56</accession>
<evidence type="ECO:0000256" key="3">
    <source>
        <dbReference type="ARBA" id="ARBA00022525"/>
    </source>
</evidence>
<keyword evidence="4 5" id="KW-0732">Signal</keyword>
<dbReference type="InterPro" id="IPR006170">
    <property type="entry name" value="PBP/GOBP"/>
</dbReference>
<dbReference type="GO" id="GO:0005549">
    <property type="term" value="F:odorant binding"/>
    <property type="evidence" value="ECO:0007669"/>
    <property type="project" value="InterPro"/>
</dbReference>
<evidence type="ECO:0000256" key="2">
    <source>
        <dbReference type="ARBA" id="ARBA00008098"/>
    </source>
</evidence>
<dbReference type="AlphaFoldDB" id="A0A023EG56"/>
<feature type="signal peptide" evidence="5">
    <location>
        <begin position="1"/>
        <end position="19"/>
    </location>
</feature>
<dbReference type="InterPro" id="IPR036728">
    <property type="entry name" value="PBP_GOBP_sf"/>
</dbReference>
<protein>
    <submittedName>
        <fullName evidence="6">Putative odorant-binding protein 56a</fullName>
    </submittedName>
</protein>
<comment type="subcellular location">
    <subcellularLocation>
        <location evidence="1">Secreted</location>
    </subcellularLocation>
</comment>
<keyword evidence="3" id="KW-0964">Secreted</keyword>
<organism evidence="6">
    <name type="scientific">Aedes albopictus</name>
    <name type="common">Asian tiger mosquito</name>
    <name type="synonym">Stegomyia albopicta</name>
    <dbReference type="NCBI Taxonomy" id="7160"/>
    <lineage>
        <taxon>Eukaryota</taxon>
        <taxon>Metazoa</taxon>
        <taxon>Ecdysozoa</taxon>
        <taxon>Arthropoda</taxon>
        <taxon>Hexapoda</taxon>
        <taxon>Insecta</taxon>
        <taxon>Pterygota</taxon>
        <taxon>Neoptera</taxon>
        <taxon>Endopterygota</taxon>
        <taxon>Diptera</taxon>
        <taxon>Nematocera</taxon>
        <taxon>Culicoidea</taxon>
        <taxon>Culicidae</taxon>
        <taxon>Culicinae</taxon>
        <taxon>Aedini</taxon>
        <taxon>Aedes</taxon>
        <taxon>Stegomyia</taxon>
    </lineage>
</organism>
<evidence type="ECO:0000256" key="1">
    <source>
        <dbReference type="ARBA" id="ARBA00004613"/>
    </source>
</evidence>